<keyword evidence="2" id="KW-1185">Reference proteome</keyword>
<protein>
    <submittedName>
        <fullName evidence="1">Acg family FMN-binding oxidoreductase</fullName>
    </submittedName>
</protein>
<evidence type="ECO:0000313" key="1">
    <source>
        <dbReference type="EMBL" id="MFF1278871.1"/>
    </source>
</evidence>
<accession>A0ABW6QIC8</accession>
<dbReference type="PANTHER" id="PTHR23026">
    <property type="entry name" value="NADPH NITROREDUCTASE"/>
    <property type="match status" value="1"/>
</dbReference>
<dbReference type="PANTHER" id="PTHR23026:SF123">
    <property type="entry name" value="NAD(P)H NITROREDUCTASE RV3131-RELATED"/>
    <property type="match status" value="1"/>
</dbReference>
<dbReference type="Gene3D" id="3.40.109.10">
    <property type="entry name" value="NADH Oxidase"/>
    <property type="match status" value="1"/>
</dbReference>
<dbReference type="Proteomes" id="UP001601627">
    <property type="component" value="Unassembled WGS sequence"/>
</dbReference>
<name>A0ABW6QIC8_9ACTN</name>
<gene>
    <name evidence="1" type="ORF">ACFVZC_36820</name>
</gene>
<reference evidence="1 2" key="1">
    <citation type="submission" date="2024-09" db="EMBL/GenBank/DDBJ databases">
        <title>The Natural Products Discovery Center: Release of the First 8490 Sequenced Strains for Exploring Actinobacteria Biosynthetic Diversity.</title>
        <authorList>
            <person name="Kalkreuter E."/>
            <person name="Kautsar S.A."/>
            <person name="Yang D."/>
            <person name="Bader C.D."/>
            <person name="Teijaro C.N."/>
            <person name="Fluegel L."/>
            <person name="Davis C.M."/>
            <person name="Simpson J.R."/>
            <person name="Lauterbach L."/>
            <person name="Steele A.D."/>
            <person name="Gui C."/>
            <person name="Meng S."/>
            <person name="Li G."/>
            <person name="Viehrig K."/>
            <person name="Ye F."/>
            <person name="Su P."/>
            <person name="Kiefer A.F."/>
            <person name="Nichols A."/>
            <person name="Cepeda A.J."/>
            <person name="Yan W."/>
            <person name="Fan B."/>
            <person name="Jiang Y."/>
            <person name="Adhikari A."/>
            <person name="Zheng C.-J."/>
            <person name="Schuster L."/>
            <person name="Cowan T.M."/>
            <person name="Smanski M.J."/>
            <person name="Chevrette M.G."/>
            <person name="De Carvalho L.P.S."/>
            <person name="Shen B."/>
        </authorList>
    </citation>
    <scope>NUCLEOTIDE SEQUENCE [LARGE SCALE GENOMIC DNA]</scope>
    <source>
        <strain evidence="1 2">NPDC058328</strain>
    </source>
</reference>
<dbReference type="RefSeq" id="WP_149550180.1">
    <property type="nucleotide sequence ID" value="NZ_JBHVZQ010000073.1"/>
</dbReference>
<sequence>MSVISARPGHASAYLARAAVTAPSVHNSQPWLFVADGDRGIEVHADAGRRLPLADPHGREMLISCGAALFNVRLAMRHLGFKPVVRDFPDPGDPACLARVMWGAYAPPTGEEQRLYGALRRRHTVRGPLLTDPLPAGLLDALSEHAHVEGADLHVVGDTGGRRRLAALVRAGEDAQRGEPARVAEQAAWTWRLARPRADGVRADVTVQHPDFLPFAGRDYAGLVPMFPAPPRRGHGQSGLVAILGTDRDDRRAWLRAGQALERVLLHAAAHDVMAAFHTQPLELPHLRAQIRQTVGAGAFPQMILRLGYAPGVCPLPRRPLTEVLR</sequence>
<evidence type="ECO:0000313" key="2">
    <source>
        <dbReference type="Proteomes" id="UP001601627"/>
    </source>
</evidence>
<proteinExistence type="predicted"/>
<dbReference type="SUPFAM" id="SSF55469">
    <property type="entry name" value="FMN-dependent nitroreductase-like"/>
    <property type="match status" value="2"/>
</dbReference>
<dbReference type="NCBIfam" id="NF047509">
    <property type="entry name" value="Rv3131_FMN_oxido"/>
    <property type="match status" value="1"/>
</dbReference>
<dbReference type="InterPro" id="IPR000415">
    <property type="entry name" value="Nitroreductase-like"/>
</dbReference>
<dbReference type="InterPro" id="IPR050627">
    <property type="entry name" value="Nitroreductase/BluB"/>
</dbReference>
<comment type="caution">
    <text evidence="1">The sequence shown here is derived from an EMBL/GenBank/DDBJ whole genome shotgun (WGS) entry which is preliminary data.</text>
</comment>
<organism evidence="1 2">
    <name type="scientific">Streptomyces marokkonensis</name>
    <dbReference type="NCBI Taxonomy" id="324855"/>
    <lineage>
        <taxon>Bacteria</taxon>
        <taxon>Bacillati</taxon>
        <taxon>Actinomycetota</taxon>
        <taxon>Actinomycetes</taxon>
        <taxon>Kitasatosporales</taxon>
        <taxon>Streptomycetaceae</taxon>
        <taxon>Streptomyces</taxon>
    </lineage>
</organism>
<dbReference type="EMBL" id="JBHVZQ010000073">
    <property type="protein sequence ID" value="MFF1278871.1"/>
    <property type="molecule type" value="Genomic_DNA"/>
</dbReference>